<dbReference type="HOGENOM" id="CLU_2015805_0_0_1"/>
<keyword evidence="5" id="KW-0813">Transport</keyword>
<keyword evidence="10 13" id="KW-1133">Transmembrane helix</keyword>
<dbReference type="PANTHER" id="PTHR17098:SF2">
    <property type="entry name" value="NADH DEHYDROGENASE [UBIQUINONE] 1 ALPHA SUBCOMPLEX SUBUNIT 1"/>
    <property type="match status" value="1"/>
</dbReference>
<evidence type="ECO:0000256" key="4">
    <source>
        <dbReference type="ARBA" id="ARBA00016392"/>
    </source>
</evidence>
<evidence type="ECO:0000256" key="7">
    <source>
        <dbReference type="ARBA" id="ARBA00022692"/>
    </source>
</evidence>
<keyword evidence="8" id="KW-0999">Mitochondrion inner membrane</keyword>
<dbReference type="GeneID" id="19247735"/>
<evidence type="ECO:0000256" key="13">
    <source>
        <dbReference type="SAM" id="Phobius"/>
    </source>
</evidence>
<dbReference type="Pfam" id="PF15879">
    <property type="entry name" value="MWFE"/>
    <property type="match status" value="1"/>
</dbReference>
<keyword evidence="6" id="KW-0679">Respiratory chain</keyword>
<dbReference type="PANTHER" id="PTHR17098">
    <property type="entry name" value="NADH-UBIQUINONE OXIDOREDUCTASE MWFE SUBUNIT"/>
    <property type="match status" value="1"/>
</dbReference>
<protein>
    <recommendedName>
        <fullName evidence="4">NADH dehydrogenase [ubiquinone] 1 alpha subcomplex subunit 1</fullName>
    </recommendedName>
</protein>
<name>E9E0M6_METAQ</name>
<evidence type="ECO:0000256" key="1">
    <source>
        <dbReference type="ARBA" id="ARBA00003195"/>
    </source>
</evidence>
<keyword evidence="12 13" id="KW-0472">Membrane</keyword>
<dbReference type="eggNOG" id="ENOG502RA9K">
    <property type="taxonomic scope" value="Eukaryota"/>
</dbReference>
<keyword evidence="9" id="KW-0249">Electron transport</keyword>
<evidence type="ECO:0000256" key="8">
    <source>
        <dbReference type="ARBA" id="ARBA00022792"/>
    </source>
</evidence>
<keyword evidence="11" id="KW-0496">Mitochondrion</keyword>
<dbReference type="InterPro" id="IPR017384">
    <property type="entry name" value="NADH_Ub_cplx-1_asu_su-1"/>
</dbReference>
<dbReference type="OMA" id="YWHVARA"/>
<evidence type="ECO:0000256" key="12">
    <source>
        <dbReference type="ARBA" id="ARBA00023136"/>
    </source>
</evidence>
<comment type="function">
    <text evidence="1">Accessory subunit of the mitochondrial membrane respiratory chain NADH dehydrogenase (Complex I), that is believed not to be involved in catalysis. Complex I functions in the transfer of electrons from NADH to the respiratory chain. The immediate electron acceptor for the enzyme is believed to be ubiquinone.</text>
</comment>
<reference evidence="14 15" key="1">
    <citation type="journal article" date="2011" name="PLoS Genet.">
        <title>Genome sequencing and comparative transcriptomics of the model entomopathogenic fungi Metarhizium anisopliae and M. acridum.</title>
        <authorList>
            <person name="Gao Q."/>
            <person name="Jin K."/>
            <person name="Ying S.H."/>
            <person name="Zhang Y."/>
            <person name="Xiao G."/>
            <person name="Shang Y."/>
            <person name="Duan Z."/>
            <person name="Hu X."/>
            <person name="Xie X.Q."/>
            <person name="Zhou G."/>
            <person name="Peng G."/>
            <person name="Luo Z."/>
            <person name="Huang W."/>
            <person name="Wang B."/>
            <person name="Fang W."/>
            <person name="Wang S."/>
            <person name="Zhong Y."/>
            <person name="Ma L.J."/>
            <person name="St Leger R.J."/>
            <person name="Zhao G.P."/>
            <person name="Pei Y."/>
            <person name="Feng M.G."/>
            <person name="Xia Y."/>
            <person name="Wang C."/>
        </authorList>
    </citation>
    <scope>NUCLEOTIDE SEQUENCE [LARGE SCALE GENOMIC DNA]</scope>
    <source>
        <strain evidence="14 15">CQMa 102</strain>
    </source>
</reference>
<dbReference type="GO" id="GO:0005743">
    <property type="term" value="C:mitochondrial inner membrane"/>
    <property type="evidence" value="ECO:0007669"/>
    <property type="project" value="UniProtKB-SubCell"/>
</dbReference>
<evidence type="ECO:0000313" key="14">
    <source>
        <dbReference type="EMBL" id="EFY90430.1"/>
    </source>
</evidence>
<dbReference type="Proteomes" id="UP000002499">
    <property type="component" value="Unassembled WGS sequence"/>
</dbReference>
<gene>
    <name evidence="14" type="ORF">MAC_03424</name>
</gene>
<dbReference type="OrthoDB" id="1920692at2759"/>
<evidence type="ECO:0000256" key="6">
    <source>
        <dbReference type="ARBA" id="ARBA00022660"/>
    </source>
</evidence>
<evidence type="ECO:0000256" key="5">
    <source>
        <dbReference type="ARBA" id="ARBA00022448"/>
    </source>
</evidence>
<organism evidence="15">
    <name type="scientific">Metarhizium acridum (strain CQMa 102)</name>
    <dbReference type="NCBI Taxonomy" id="655827"/>
    <lineage>
        <taxon>Eukaryota</taxon>
        <taxon>Fungi</taxon>
        <taxon>Dikarya</taxon>
        <taxon>Ascomycota</taxon>
        <taxon>Pezizomycotina</taxon>
        <taxon>Sordariomycetes</taxon>
        <taxon>Hypocreomycetidae</taxon>
        <taxon>Hypocreales</taxon>
        <taxon>Clavicipitaceae</taxon>
        <taxon>Metarhizium</taxon>
    </lineage>
</organism>
<evidence type="ECO:0000256" key="2">
    <source>
        <dbReference type="ARBA" id="ARBA00004298"/>
    </source>
</evidence>
<evidence type="ECO:0000256" key="3">
    <source>
        <dbReference type="ARBA" id="ARBA00009960"/>
    </source>
</evidence>
<dbReference type="STRING" id="655827.E9E0M6"/>
<dbReference type="InParanoid" id="E9E0M6"/>
<dbReference type="AlphaFoldDB" id="E9E0M6"/>
<evidence type="ECO:0000256" key="9">
    <source>
        <dbReference type="ARBA" id="ARBA00022982"/>
    </source>
</evidence>
<keyword evidence="7 13" id="KW-0812">Transmembrane</keyword>
<accession>E9E0M6</accession>
<comment type="similarity">
    <text evidence="3">Belongs to the complex I NDUFA1 subunit family.</text>
</comment>
<evidence type="ECO:0000256" key="10">
    <source>
        <dbReference type="ARBA" id="ARBA00022989"/>
    </source>
</evidence>
<evidence type="ECO:0000256" key="11">
    <source>
        <dbReference type="ARBA" id="ARBA00023128"/>
    </source>
</evidence>
<comment type="subcellular location">
    <subcellularLocation>
        <location evidence="2">Mitochondrion inner membrane</location>
        <topology evidence="2">Single-pass membrane protein</topology>
        <orientation evidence="2">Matrix side</orientation>
    </subcellularLocation>
</comment>
<keyword evidence="15" id="KW-1185">Reference proteome</keyword>
<evidence type="ECO:0000313" key="15">
    <source>
        <dbReference type="Proteomes" id="UP000002499"/>
    </source>
</evidence>
<dbReference type="EMBL" id="GL698490">
    <property type="protein sequence ID" value="EFY90430.1"/>
    <property type="molecule type" value="Genomic_DNA"/>
</dbReference>
<sequence length="123" mass="13915">MPVPFETLLPYAIMIGMFGVTGTGLAVVKTWRNEGKRPRYSLDQWDRTNPFFSSDGPRSQTYWHVARADRQARSTTGVRILKWLEAGKALQLGTILNPDDGIIEGKHQSTVYIYGLTNGQSWR</sequence>
<dbReference type="KEGG" id="maw:19247735"/>
<proteinExistence type="inferred from homology"/>
<feature type="transmembrane region" description="Helical" evidence="13">
    <location>
        <begin position="12"/>
        <end position="31"/>
    </location>
</feature>